<keyword evidence="4" id="KW-0410">Iron transport</keyword>
<dbReference type="PANTHER" id="PTHR32552">
    <property type="entry name" value="FERRICHROME IRON RECEPTOR-RELATED"/>
    <property type="match status" value="1"/>
</dbReference>
<evidence type="ECO:0000313" key="15">
    <source>
        <dbReference type="EMBL" id="RXK83059.1"/>
    </source>
</evidence>
<keyword evidence="10 11" id="KW-0998">Cell outer membrane</keyword>
<dbReference type="SUPFAM" id="SSF49464">
    <property type="entry name" value="Carboxypeptidase regulatory domain-like"/>
    <property type="match status" value="1"/>
</dbReference>
<keyword evidence="5 11" id="KW-0812">Transmembrane</keyword>
<sequence length="893" mass="97689">MFKTPSHLTLVLLLLLVPVFFSRLVAQESNGSVSGVVSSAAQASVPSVTVILVNTEKKKWSAQTDSAGAFIFSKLPYGTYRLQVSPVGYSSFSRAVVVSSAPQVVNISLAMSATDLQEVTVTTQKRLQSRIDIPVAVSAISGATLDKMGVRQYDELTQLVPGFQMQLQSPNNPSYVIRGITSDEGDTRTQNRVSVFQDGVSMSRSRGSVAELFDMERVEVVKGPQGTLFGRGAQIGAVNLIQNKPTDKLSGAIQLGYGNWNQKIANGFINTPIGDKWANRFAFYYNDRDGFIENAAGGRLNGRNVVALRNTTRFKAGPNTTADFIVNYQHDNYPGTSFKSGQYAPPGGDTKAWTKAGLDAGDSLYIKRDVVALTLLVNHNFSDRLGLSSITGFRSYDSDEAFDADGTMSPILFLHELAKGKQFSQELRLNYDNKRNFSGFIGGSFFHENAHTDLPLRVNEQALYVAAMPIISAAVGQQLMGAGFSSVQVNALLPMIFVPKPVLTNGVPNYSTNLPNVSAILAAAGIPSAALPAQIRQLVAAISNAPLQTYHEEWSHDYGKNTAYELFADGTYKPGRKLSITGGIRGSYEKQMGGYQADPSQQPGGLGILMGQYPNLLWKPTNGKISVEKGYWSYVGRLALGYNYAPNNNVYASVSRGRRPGVIMVTVSDTTFLQPEIVWSYEAGAKGRLLHNKLSYDVAAYYYDWSHFQSNAYELVNGNLTYVSRDAGKAHSFGLELAAQYYFYKNSSIFGNWGYIDAQFNDKDEKGNAQENAGNTFRLTPKNSFSGGLDLNFPLRGNTMNFYFRPSYTYKSKVYFDNNNREDLSQDGYGVANGTLGLSWQKGKLQYDISVFGKNIFDEKFLIDAGNTGDAIGMPTYIAGNRGTFGVLLKLGF</sequence>
<keyword evidence="2 11" id="KW-0813">Transport</keyword>
<dbReference type="Pfam" id="PF13620">
    <property type="entry name" value="CarboxypepD_reg"/>
    <property type="match status" value="1"/>
</dbReference>
<dbReference type="Pfam" id="PF07715">
    <property type="entry name" value="Plug"/>
    <property type="match status" value="1"/>
</dbReference>
<evidence type="ECO:0000259" key="13">
    <source>
        <dbReference type="Pfam" id="PF00593"/>
    </source>
</evidence>
<comment type="similarity">
    <text evidence="11 12">Belongs to the TonB-dependent receptor family.</text>
</comment>
<keyword evidence="3 11" id="KW-1134">Transmembrane beta strand</keyword>
<reference evidence="15 16" key="1">
    <citation type="submission" date="2019-01" db="EMBL/GenBank/DDBJ databases">
        <title>Filimonas sp. strain TTM-71.</title>
        <authorList>
            <person name="Chen W.-M."/>
        </authorList>
    </citation>
    <scope>NUCLEOTIDE SEQUENCE [LARGE SCALE GENOMIC DNA]</scope>
    <source>
        <strain evidence="15 16">TTM-71</strain>
    </source>
</reference>
<evidence type="ECO:0000256" key="10">
    <source>
        <dbReference type="ARBA" id="ARBA00023237"/>
    </source>
</evidence>
<gene>
    <name evidence="15" type="ORF">ESB13_13110</name>
</gene>
<keyword evidence="15" id="KW-0675">Receptor</keyword>
<accession>A0A4Q1D3V2</accession>
<dbReference type="PANTHER" id="PTHR32552:SF81">
    <property type="entry name" value="TONB-DEPENDENT OUTER MEMBRANE RECEPTOR"/>
    <property type="match status" value="1"/>
</dbReference>
<dbReference type="PROSITE" id="PS52016">
    <property type="entry name" value="TONB_DEPENDENT_REC_3"/>
    <property type="match status" value="1"/>
</dbReference>
<dbReference type="GO" id="GO:0009279">
    <property type="term" value="C:cell outer membrane"/>
    <property type="evidence" value="ECO:0007669"/>
    <property type="project" value="UniProtKB-SubCell"/>
</dbReference>
<evidence type="ECO:0000256" key="6">
    <source>
        <dbReference type="ARBA" id="ARBA00023004"/>
    </source>
</evidence>
<evidence type="ECO:0000256" key="4">
    <source>
        <dbReference type="ARBA" id="ARBA00022496"/>
    </source>
</evidence>
<dbReference type="SUPFAM" id="SSF56935">
    <property type="entry name" value="Porins"/>
    <property type="match status" value="1"/>
</dbReference>
<name>A0A4Q1D3V2_9BACT</name>
<keyword evidence="6" id="KW-0408">Iron</keyword>
<protein>
    <submittedName>
        <fullName evidence="15">TonB-dependent receptor</fullName>
    </submittedName>
</protein>
<dbReference type="InterPro" id="IPR039426">
    <property type="entry name" value="TonB-dep_rcpt-like"/>
</dbReference>
<feature type="domain" description="TonB-dependent receptor-like beta-barrel" evidence="13">
    <location>
        <begin position="327"/>
        <end position="841"/>
    </location>
</feature>
<keyword evidence="16" id="KW-1185">Reference proteome</keyword>
<dbReference type="InterPro" id="IPR008969">
    <property type="entry name" value="CarboxyPept-like_regulatory"/>
</dbReference>
<dbReference type="Gene3D" id="2.60.40.1120">
    <property type="entry name" value="Carboxypeptidase-like, regulatory domain"/>
    <property type="match status" value="1"/>
</dbReference>
<keyword evidence="9 11" id="KW-0472">Membrane</keyword>
<dbReference type="RefSeq" id="WP_129003991.1">
    <property type="nucleotide sequence ID" value="NZ_SDHZ01000002.1"/>
</dbReference>
<keyword evidence="8 12" id="KW-0798">TonB box</keyword>
<comment type="subcellular location">
    <subcellularLocation>
        <location evidence="1 11">Cell outer membrane</location>
        <topology evidence="1 11">Multi-pass membrane protein</topology>
    </subcellularLocation>
</comment>
<evidence type="ECO:0000256" key="5">
    <source>
        <dbReference type="ARBA" id="ARBA00022692"/>
    </source>
</evidence>
<dbReference type="Proteomes" id="UP000290545">
    <property type="component" value="Unassembled WGS sequence"/>
</dbReference>
<evidence type="ECO:0000256" key="11">
    <source>
        <dbReference type="PROSITE-ProRule" id="PRU01360"/>
    </source>
</evidence>
<feature type="domain" description="TonB-dependent receptor plug" evidence="14">
    <location>
        <begin position="131"/>
        <end position="236"/>
    </location>
</feature>
<proteinExistence type="inferred from homology"/>
<organism evidence="15 16">
    <name type="scientific">Filimonas effusa</name>
    <dbReference type="NCBI Taxonomy" id="2508721"/>
    <lineage>
        <taxon>Bacteria</taxon>
        <taxon>Pseudomonadati</taxon>
        <taxon>Bacteroidota</taxon>
        <taxon>Chitinophagia</taxon>
        <taxon>Chitinophagales</taxon>
        <taxon>Chitinophagaceae</taxon>
        <taxon>Filimonas</taxon>
    </lineage>
</organism>
<comment type="caution">
    <text evidence="15">The sequence shown here is derived from an EMBL/GenBank/DDBJ whole genome shotgun (WGS) entry which is preliminary data.</text>
</comment>
<dbReference type="Gene3D" id="2.40.170.20">
    <property type="entry name" value="TonB-dependent receptor, beta-barrel domain"/>
    <property type="match status" value="2"/>
</dbReference>
<evidence type="ECO:0000256" key="8">
    <source>
        <dbReference type="ARBA" id="ARBA00023077"/>
    </source>
</evidence>
<evidence type="ECO:0000256" key="1">
    <source>
        <dbReference type="ARBA" id="ARBA00004571"/>
    </source>
</evidence>
<dbReference type="InterPro" id="IPR000531">
    <property type="entry name" value="Beta-barrel_TonB"/>
</dbReference>
<dbReference type="OrthoDB" id="9775095at2"/>
<evidence type="ECO:0000259" key="14">
    <source>
        <dbReference type="Pfam" id="PF07715"/>
    </source>
</evidence>
<evidence type="ECO:0000256" key="9">
    <source>
        <dbReference type="ARBA" id="ARBA00023136"/>
    </source>
</evidence>
<dbReference type="InterPro" id="IPR036942">
    <property type="entry name" value="Beta-barrel_TonB_sf"/>
</dbReference>
<evidence type="ECO:0000256" key="12">
    <source>
        <dbReference type="RuleBase" id="RU003357"/>
    </source>
</evidence>
<dbReference type="EMBL" id="SDHZ01000002">
    <property type="protein sequence ID" value="RXK83059.1"/>
    <property type="molecule type" value="Genomic_DNA"/>
</dbReference>
<evidence type="ECO:0000313" key="16">
    <source>
        <dbReference type="Proteomes" id="UP000290545"/>
    </source>
</evidence>
<evidence type="ECO:0000256" key="7">
    <source>
        <dbReference type="ARBA" id="ARBA00023065"/>
    </source>
</evidence>
<evidence type="ECO:0000256" key="3">
    <source>
        <dbReference type="ARBA" id="ARBA00022452"/>
    </source>
</evidence>
<dbReference type="AlphaFoldDB" id="A0A4Q1D3V2"/>
<keyword evidence="7" id="KW-0406">Ion transport</keyword>
<dbReference type="InterPro" id="IPR012910">
    <property type="entry name" value="Plug_dom"/>
</dbReference>
<evidence type="ECO:0000256" key="2">
    <source>
        <dbReference type="ARBA" id="ARBA00022448"/>
    </source>
</evidence>
<dbReference type="GO" id="GO:0006826">
    <property type="term" value="P:iron ion transport"/>
    <property type="evidence" value="ECO:0007669"/>
    <property type="project" value="UniProtKB-KW"/>
</dbReference>
<dbReference type="Pfam" id="PF00593">
    <property type="entry name" value="TonB_dep_Rec_b-barrel"/>
    <property type="match status" value="1"/>
</dbReference>